<accession>A0AAV0IRU2</accession>
<gene>
    <name evidence="2" type="ORF">LITE_LOCUS10355</name>
</gene>
<keyword evidence="3" id="KW-1185">Reference proteome</keyword>
<dbReference type="Proteomes" id="UP001154282">
    <property type="component" value="Unassembled WGS sequence"/>
</dbReference>
<reference evidence="2" key="1">
    <citation type="submission" date="2022-08" db="EMBL/GenBank/DDBJ databases">
        <authorList>
            <person name="Gutierrez-Valencia J."/>
        </authorList>
    </citation>
    <scope>NUCLEOTIDE SEQUENCE</scope>
</reference>
<dbReference type="AlphaFoldDB" id="A0AAV0IRU2"/>
<evidence type="ECO:0000313" key="3">
    <source>
        <dbReference type="Proteomes" id="UP001154282"/>
    </source>
</evidence>
<protein>
    <submittedName>
        <fullName evidence="2">Uncharacterized protein</fullName>
    </submittedName>
</protein>
<feature type="region of interest" description="Disordered" evidence="1">
    <location>
        <begin position="36"/>
        <end position="56"/>
    </location>
</feature>
<dbReference type="EMBL" id="CAMGYJ010000004">
    <property type="protein sequence ID" value="CAI0399519.1"/>
    <property type="molecule type" value="Genomic_DNA"/>
</dbReference>
<sequence>MAVLKLDLQRRDDLEGVRDLEWSIWNWRREEQACSRSDGGRSARGGRAVRLGRGGG</sequence>
<evidence type="ECO:0000256" key="1">
    <source>
        <dbReference type="SAM" id="MobiDB-lite"/>
    </source>
</evidence>
<feature type="compositionally biased region" description="Low complexity" evidence="1">
    <location>
        <begin position="45"/>
        <end position="56"/>
    </location>
</feature>
<comment type="caution">
    <text evidence="2">The sequence shown here is derived from an EMBL/GenBank/DDBJ whole genome shotgun (WGS) entry which is preliminary data.</text>
</comment>
<name>A0AAV0IRU2_9ROSI</name>
<organism evidence="2 3">
    <name type="scientific">Linum tenue</name>
    <dbReference type="NCBI Taxonomy" id="586396"/>
    <lineage>
        <taxon>Eukaryota</taxon>
        <taxon>Viridiplantae</taxon>
        <taxon>Streptophyta</taxon>
        <taxon>Embryophyta</taxon>
        <taxon>Tracheophyta</taxon>
        <taxon>Spermatophyta</taxon>
        <taxon>Magnoliopsida</taxon>
        <taxon>eudicotyledons</taxon>
        <taxon>Gunneridae</taxon>
        <taxon>Pentapetalae</taxon>
        <taxon>rosids</taxon>
        <taxon>fabids</taxon>
        <taxon>Malpighiales</taxon>
        <taxon>Linaceae</taxon>
        <taxon>Linum</taxon>
    </lineage>
</organism>
<evidence type="ECO:0000313" key="2">
    <source>
        <dbReference type="EMBL" id="CAI0399519.1"/>
    </source>
</evidence>
<proteinExistence type="predicted"/>